<proteinExistence type="predicted"/>
<dbReference type="OrthoDB" id="964950at2"/>
<evidence type="ECO:0000313" key="2">
    <source>
        <dbReference type="Proteomes" id="UP000304900"/>
    </source>
</evidence>
<dbReference type="Proteomes" id="UP000304900">
    <property type="component" value="Unassembled WGS sequence"/>
</dbReference>
<organism evidence="1 2">
    <name type="scientific">Dyadobacter frigoris</name>
    <dbReference type="NCBI Taxonomy" id="2576211"/>
    <lineage>
        <taxon>Bacteria</taxon>
        <taxon>Pseudomonadati</taxon>
        <taxon>Bacteroidota</taxon>
        <taxon>Cytophagia</taxon>
        <taxon>Cytophagales</taxon>
        <taxon>Spirosomataceae</taxon>
        <taxon>Dyadobacter</taxon>
    </lineage>
</organism>
<reference evidence="1 2" key="1">
    <citation type="submission" date="2019-05" db="EMBL/GenBank/DDBJ databases">
        <title>Dyadobacter AR-3-8 sp. nov., isolated from arctic soil.</title>
        <authorList>
            <person name="Chaudhary D.K."/>
        </authorList>
    </citation>
    <scope>NUCLEOTIDE SEQUENCE [LARGE SCALE GENOMIC DNA]</scope>
    <source>
        <strain evidence="1 2">AR-3-8</strain>
    </source>
</reference>
<accession>A0A4U6CUT9</accession>
<protein>
    <submittedName>
        <fullName evidence="1">Uncharacterized protein</fullName>
    </submittedName>
</protein>
<keyword evidence="2" id="KW-1185">Reference proteome</keyword>
<name>A0A4U6CUT9_9BACT</name>
<dbReference type="AlphaFoldDB" id="A0A4U6CUT9"/>
<dbReference type="RefSeq" id="WP_137343770.1">
    <property type="nucleotide sequence ID" value="NZ_BSQH01000016.1"/>
</dbReference>
<comment type="caution">
    <text evidence="1">The sequence shown here is derived from an EMBL/GenBank/DDBJ whole genome shotgun (WGS) entry which is preliminary data.</text>
</comment>
<evidence type="ECO:0000313" key="1">
    <source>
        <dbReference type="EMBL" id="TKT87341.1"/>
    </source>
</evidence>
<sequence length="71" mass="8102">METLIIEIQNPKARRLIDDLVDLGLISVKPSKPSWAERWKDLSNSLPTSTDISEQDILDEIAQVREKRQAS</sequence>
<gene>
    <name evidence="1" type="ORF">FDK13_30310</name>
</gene>
<dbReference type="EMBL" id="SZVO01000020">
    <property type="protein sequence ID" value="TKT87341.1"/>
    <property type="molecule type" value="Genomic_DNA"/>
</dbReference>